<reference evidence="4" key="1">
    <citation type="journal article" date="2019" name="Int. J. Syst. Evol. Microbiol.">
        <title>The Global Catalogue of Microorganisms (GCM) 10K type strain sequencing project: providing services to taxonomists for standard genome sequencing and annotation.</title>
        <authorList>
            <consortium name="The Broad Institute Genomics Platform"/>
            <consortium name="The Broad Institute Genome Sequencing Center for Infectious Disease"/>
            <person name="Wu L."/>
            <person name="Ma J."/>
        </authorList>
    </citation>
    <scope>NUCLEOTIDE SEQUENCE [LARGE SCALE GENOMIC DNA]</scope>
    <source>
        <strain evidence="4">JCM 16956</strain>
    </source>
</reference>
<keyword evidence="2" id="KW-0472">Membrane</keyword>
<dbReference type="Proteomes" id="UP001501000">
    <property type="component" value="Unassembled WGS sequence"/>
</dbReference>
<comment type="caution">
    <text evidence="3">The sequence shown here is derived from an EMBL/GenBank/DDBJ whole genome shotgun (WGS) entry which is preliminary data.</text>
</comment>
<evidence type="ECO:0000313" key="3">
    <source>
        <dbReference type="EMBL" id="GAA3908818.1"/>
    </source>
</evidence>
<feature type="region of interest" description="Disordered" evidence="1">
    <location>
        <begin position="206"/>
        <end position="225"/>
    </location>
</feature>
<evidence type="ECO:0000313" key="4">
    <source>
        <dbReference type="Proteomes" id="UP001501000"/>
    </source>
</evidence>
<feature type="compositionally biased region" description="Pro residues" evidence="1">
    <location>
        <begin position="207"/>
        <end position="225"/>
    </location>
</feature>
<gene>
    <name evidence="3" type="ORF">GCM10022244_18560</name>
</gene>
<evidence type="ECO:0000256" key="1">
    <source>
        <dbReference type="SAM" id="MobiDB-lite"/>
    </source>
</evidence>
<keyword evidence="4" id="KW-1185">Reference proteome</keyword>
<organism evidence="3 4">
    <name type="scientific">Streptomyces gulbargensis</name>
    <dbReference type="NCBI Taxonomy" id="364901"/>
    <lineage>
        <taxon>Bacteria</taxon>
        <taxon>Bacillati</taxon>
        <taxon>Actinomycetota</taxon>
        <taxon>Actinomycetes</taxon>
        <taxon>Kitasatosporales</taxon>
        <taxon>Streptomycetaceae</taxon>
        <taxon>Streptomyces</taxon>
    </lineage>
</organism>
<feature type="transmembrane region" description="Helical" evidence="2">
    <location>
        <begin position="127"/>
        <end position="160"/>
    </location>
</feature>
<evidence type="ECO:0000256" key="2">
    <source>
        <dbReference type="SAM" id="Phobius"/>
    </source>
</evidence>
<accession>A0ABP7LWA9</accession>
<dbReference type="EMBL" id="BAABAJ010000004">
    <property type="protein sequence ID" value="GAA3908818.1"/>
    <property type="molecule type" value="Genomic_DNA"/>
</dbReference>
<keyword evidence="2" id="KW-1133">Transmembrane helix</keyword>
<proteinExistence type="predicted"/>
<protein>
    <submittedName>
        <fullName evidence="3">Membrane protein</fullName>
    </submittedName>
</protein>
<dbReference type="RefSeq" id="WP_345280473.1">
    <property type="nucleotide sequence ID" value="NZ_BAABAJ010000004.1"/>
</dbReference>
<feature type="transmembrane region" description="Helical" evidence="2">
    <location>
        <begin position="94"/>
        <end position="120"/>
    </location>
</feature>
<keyword evidence="2" id="KW-0812">Transmembrane</keyword>
<name>A0ABP7LWA9_9ACTN</name>
<sequence>MHMNVAPHLLTEDRAEYERVLDDALRTAGTRPELDGLGTRLTSAQLRSMALNATALITAAAAAEYDHFVKVREQSRAPAPRPPTTTHDGPGPGVVAIVTVMVPVLAGSAAAIFLLVGAVLRAVAPTVVFGATLLTAGLVFGAIAAGGLLCAGAGLLVTALRNSPAAAHRDGPTPADDLSLAREAWRQALLERGVLPFLAAALAATAPPGPAPSPGPAPTPDPSTP</sequence>